<organism evidence="5 6">
    <name type="scientific">Bacteroides salyersiae</name>
    <dbReference type="NCBI Taxonomy" id="291644"/>
    <lineage>
        <taxon>Bacteria</taxon>
        <taxon>Pseudomonadati</taxon>
        <taxon>Bacteroidota</taxon>
        <taxon>Bacteroidia</taxon>
        <taxon>Bacteroidales</taxon>
        <taxon>Bacteroidaceae</taxon>
        <taxon>Bacteroides</taxon>
    </lineage>
</organism>
<comment type="similarity">
    <text evidence="1 4">Belongs to the glycosyl hydrolase 28 family.</text>
</comment>
<dbReference type="InterPro" id="IPR051801">
    <property type="entry name" value="GH28_Enzymes"/>
</dbReference>
<dbReference type="InterPro" id="IPR012334">
    <property type="entry name" value="Pectin_lyas_fold"/>
</dbReference>
<dbReference type="AlphaFoldDB" id="A0A7J4XEU1"/>
<evidence type="ECO:0000256" key="1">
    <source>
        <dbReference type="ARBA" id="ARBA00008834"/>
    </source>
</evidence>
<evidence type="ECO:0000256" key="4">
    <source>
        <dbReference type="RuleBase" id="RU361169"/>
    </source>
</evidence>
<dbReference type="InterPro" id="IPR011050">
    <property type="entry name" value="Pectin_lyase_fold/virulence"/>
</dbReference>
<reference evidence="5 6" key="1">
    <citation type="journal article" date="2019" name="Nat. Med.">
        <title>A library of human gut bacterial isolates paired with longitudinal multiomics data enables mechanistic microbiome research.</title>
        <authorList>
            <person name="Poyet M."/>
            <person name="Groussin M."/>
            <person name="Gibbons S.M."/>
            <person name="Avila-Pacheco J."/>
            <person name="Jiang X."/>
            <person name="Kearney S.M."/>
            <person name="Perrotta A.R."/>
            <person name="Berdy B."/>
            <person name="Zhao S."/>
            <person name="Lieberman T.D."/>
            <person name="Swanson P.K."/>
            <person name="Smith M."/>
            <person name="Roesemann S."/>
            <person name="Alexander J.E."/>
            <person name="Rich S.A."/>
            <person name="Livny J."/>
            <person name="Vlamakis H."/>
            <person name="Clish C."/>
            <person name="Bullock K."/>
            <person name="Deik A."/>
            <person name="Scott J."/>
            <person name="Pierce K.A."/>
            <person name="Xavier R.J."/>
            <person name="Alm E.J."/>
        </authorList>
    </citation>
    <scope>NUCLEOTIDE SEQUENCE [LARGE SCALE GENOMIC DNA]</scope>
    <source>
        <strain evidence="5 6">BIOML-A10</strain>
    </source>
</reference>
<sequence length="441" mass="50009">MRFITLLLTAFISLQSFSEEKFPDGTPIPDWFRQNEVVNIQTLGKKYNILEYGVINDSTLLQTEKIQSVIDQASQQGGGVIVIPKGTYLSGSLFFKPKTHLYLEEDAVLKGSDDISNFPIIDTRMEGQSLSYFAALVNADKADGFTISGKGTINGNGLRYWKSFWLRRKVIPKCTNMDELRPRLLYISNSNDVQISGVSLINSPFWTTHLYRCNRVKLLNLHIFSPATPVKAPSTDGIDIDVCSNVLVKNCYLSVNDDAIALKGGKGPWADQDPNNGGNSNIIIEDCTYGFCHSGLTCGSESIHNRNIIFRRCKINNATRLLWLKMRPDTPQKYEYILVEDITGDAKSFLYIKPWTQFFDLKDRKDIPMSYSDHVTLRNIDLECDVFFHVSQSDQYKLTNFTFENLNIKAKKPECNKEIINPFIWKNVKVVPVQGNPSSKH</sequence>
<comment type="caution">
    <text evidence="5">The sequence shown here is derived from an EMBL/GenBank/DDBJ whole genome shotgun (WGS) entry which is preliminary data.</text>
</comment>
<dbReference type="RefSeq" id="WP_130059621.1">
    <property type="nucleotide sequence ID" value="NZ_JADMVJ010000003.1"/>
</dbReference>
<evidence type="ECO:0000256" key="2">
    <source>
        <dbReference type="ARBA" id="ARBA00022801"/>
    </source>
</evidence>
<protein>
    <submittedName>
        <fullName evidence="5">Exopolygalacturonase</fullName>
    </submittedName>
</protein>
<accession>A0A7J4XEU1</accession>
<dbReference type="PANTHER" id="PTHR31339:SF9">
    <property type="entry name" value="PLASMIN AND FIBRONECTIN-BINDING PROTEIN A"/>
    <property type="match status" value="1"/>
</dbReference>
<proteinExistence type="inferred from homology"/>
<dbReference type="EMBL" id="VWMK01000021">
    <property type="protein sequence ID" value="KAA3759922.1"/>
    <property type="molecule type" value="Genomic_DNA"/>
</dbReference>
<dbReference type="Pfam" id="PF00295">
    <property type="entry name" value="Glyco_hydro_28"/>
    <property type="match status" value="1"/>
</dbReference>
<keyword evidence="3 4" id="KW-0326">Glycosidase</keyword>
<name>A0A7J4XEU1_9BACE</name>
<dbReference type="InterPro" id="IPR000743">
    <property type="entry name" value="Glyco_hydro_28"/>
</dbReference>
<evidence type="ECO:0000313" key="5">
    <source>
        <dbReference type="EMBL" id="KAA3759922.1"/>
    </source>
</evidence>
<keyword evidence="2 4" id="KW-0378">Hydrolase</keyword>
<dbReference type="SUPFAM" id="SSF51126">
    <property type="entry name" value="Pectin lyase-like"/>
    <property type="match status" value="1"/>
</dbReference>
<dbReference type="Gene3D" id="2.160.20.10">
    <property type="entry name" value="Single-stranded right-handed beta-helix, Pectin lyase-like"/>
    <property type="match status" value="1"/>
</dbReference>
<dbReference type="Proteomes" id="UP000422221">
    <property type="component" value="Unassembled WGS sequence"/>
</dbReference>
<evidence type="ECO:0000313" key="6">
    <source>
        <dbReference type="Proteomes" id="UP000422221"/>
    </source>
</evidence>
<gene>
    <name evidence="5" type="ORF">F3F73_18820</name>
</gene>
<dbReference type="GO" id="GO:0004650">
    <property type="term" value="F:polygalacturonase activity"/>
    <property type="evidence" value="ECO:0007669"/>
    <property type="project" value="InterPro"/>
</dbReference>
<evidence type="ECO:0000256" key="3">
    <source>
        <dbReference type="ARBA" id="ARBA00023295"/>
    </source>
</evidence>
<dbReference type="GO" id="GO:0005975">
    <property type="term" value="P:carbohydrate metabolic process"/>
    <property type="evidence" value="ECO:0007669"/>
    <property type="project" value="InterPro"/>
</dbReference>
<dbReference type="PANTHER" id="PTHR31339">
    <property type="entry name" value="PECTIN LYASE-RELATED"/>
    <property type="match status" value="1"/>
</dbReference>